<dbReference type="Proteomes" id="UP000193560">
    <property type="component" value="Unassembled WGS sequence"/>
</dbReference>
<dbReference type="SMART" id="SM00184">
    <property type="entry name" value="RING"/>
    <property type="match status" value="1"/>
</dbReference>
<accession>A0A1X2IJV5</accession>
<dbReference type="InterPro" id="IPR003137">
    <property type="entry name" value="PA_domain"/>
</dbReference>
<dbReference type="PANTHER" id="PTHR47168:SF1">
    <property type="entry name" value="OS02G0798600 PROTEIN"/>
    <property type="match status" value="1"/>
</dbReference>
<dbReference type="InterPro" id="IPR013083">
    <property type="entry name" value="Znf_RING/FYVE/PHD"/>
</dbReference>
<dbReference type="OrthoDB" id="8062037at2759"/>
<dbReference type="GO" id="GO:0061630">
    <property type="term" value="F:ubiquitin protein ligase activity"/>
    <property type="evidence" value="ECO:0007669"/>
    <property type="project" value="UniProtKB-EC"/>
</dbReference>
<keyword evidence="7" id="KW-0862">Zinc</keyword>
<sequence length="285" mass="32770">MIFFLLHRFLYCSILFGSIHATILVLSTNDTYMDRPALFGPTIAHETSLYGYIHSVAMIDRYGCAPIQTPLKDWIALVERGHCSFATKVRAMQQSHAKAVIVGDPHLNHWITMYALEDTSDIKIPSVYVAQYQFQALQLHALDQPSLIKLINDNEAAWSLTDMLMIILLSPCMMLLILYFGWKCHAYQCHLKNLAPCHVVTNLPSRRYRHEKSEEQDECVICLEAYLDDDDLRILPCRHEFHVHCIDPWLTTRKKVCPICKFNVCQNNPAPLSPRPNEHTPLLPI</sequence>
<protein>
    <recommendedName>
        <fullName evidence="3">RING-type E3 ubiquitin transferase</fullName>
        <ecNumber evidence="3">2.3.2.27</ecNumber>
    </recommendedName>
</protein>
<evidence type="ECO:0000256" key="4">
    <source>
        <dbReference type="ARBA" id="ARBA00022692"/>
    </source>
</evidence>
<evidence type="ECO:0000256" key="3">
    <source>
        <dbReference type="ARBA" id="ARBA00012483"/>
    </source>
</evidence>
<reference evidence="13 14" key="1">
    <citation type="submission" date="2016-07" db="EMBL/GenBank/DDBJ databases">
        <title>Pervasive Adenine N6-methylation of Active Genes in Fungi.</title>
        <authorList>
            <consortium name="DOE Joint Genome Institute"/>
            <person name="Mondo S.J."/>
            <person name="Dannebaum R.O."/>
            <person name="Kuo R.C."/>
            <person name="Labutti K."/>
            <person name="Haridas S."/>
            <person name="Kuo A."/>
            <person name="Salamov A."/>
            <person name="Ahrendt S.R."/>
            <person name="Lipzen A."/>
            <person name="Sullivan W."/>
            <person name="Andreopoulos W.B."/>
            <person name="Clum A."/>
            <person name="Lindquist E."/>
            <person name="Daum C."/>
            <person name="Ramamoorthy G.K."/>
            <person name="Gryganskyi A."/>
            <person name="Culley D."/>
            <person name="Magnuson J.K."/>
            <person name="James T.Y."/>
            <person name="O'Malley M.A."/>
            <person name="Stajich J.E."/>
            <person name="Spatafora J.W."/>
            <person name="Visel A."/>
            <person name="Grigoriev I.V."/>
        </authorList>
    </citation>
    <scope>NUCLEOTIDE SEQUENCE [LARGE SCALE GENOMIC DNA]</scope>
    <source>
        <strain evidence="13 14">NRRL 1336</strain>
    </source>
</reference>
<dbReference type="InterPro" id="IPR001841">
    <property type="entry name" value="Znf_RING"/>
</dbReference>
<keyword evidence="6 10" id="KW-0863">Zinc-finger</keyword>
<evidence type="ECO:0000256" key="7">
    <source>
        <dbReference type="ARBA" id="ARBA00022833"/>
    </source>
</evidence>
<dbReference type="PROSITE" id="PS50089">
    <property type="entry name" value="ZF_RING_2"/>
    <property type="match status" value="1"/>
</dbReference>
<dbReference type="InterPro" id="IPR051653">
    <property type="entry name" value="E3_ligase_sorting_rcpt"/>
</dbReference>
<dbReference type="Gene3D" id="3.50.30.30">
    <property type="match status" value="1"/>
</dbReference>
<dbReference type="InterPro" id="IPR011016">
    <property type="entry name" value="Znf_RING-CH"/>
</dbReference>
<dbReference type="PANTHER" id="PTHR47168">
    <property type="entry name" value="RING ZINC FINGER DOMAIN SUPERFAMILY PROTEIN-RELATED"/>
    <property type="match status" value="1"/>
</dbReference>
<evidence type="ECO:0000256" key="9">
    <source>
        <dbReference type="ARBA" id="ARBA00023136"/>
    </source>
</evidence>
<evidence type="ECO:0000313" key="14">
    <source>
        <dbReference type="Proteomes" id="UP000193560"/>
    </source>
</evidence>
<dbReference type="GO" id="GO:0016020">
    <property type="term" value="C:membrane"/>
    <property type="evidence" value="ECO:0007669"/>
    <property type="project" value="UniProtKB-SubCell"/>
</dbReference>
<evidence type="ECO:0000259" key="12">
    <source>
        <dbReference type="PROSITE" id="PS50089"/>
    </source>
</evidence>
<keyword evidence="9 11" id="KW-0472">Membrane</keyword>
<dbReference type="FunFam" id="3.30.40.10:FF:000388">
    <property type="entry name" value="Putative RING zinc finger domain superfamily protein"/>
    <property type="match status" value="1"/>
</dbReference>
<evidence type="ECO:0000256" key="2">
    <source>
        <dbReference type="ARBA" id="ARBA00004167"/>
    </source>
</evidence>
<keyword evidence="4 11" id="KW-0812">Transmembrane</keyword>
<name>A0A1X2IJV5_9FUNG</name>
<evidence type="ECO:0000256" key="5">
    <source>
        <dbReference type="ARBA" id="ARBA00022723"/>
    </source>
</evidence>
<evidence type="ECO:0000256" key="6">
    <source>
        <dbReference type="ARBA" id="ARBA00022771"/>
    </source>
</evidence>
<evidence type="ECO:0000256" key="10">
    <source>
        <dbReference type="PROSITE-ProRule" id="PRU00175"/>
    </source>
</evidence>
<keyword evidence="8 11" id="KW-1133">Transmembrane helix</keyword>
<dbReference type="Pfam" id="PF13639">
    <property type="entry name" value="zf-RING_2"/>
    <property type="match status" value="1"/>
</dbReference>
<comment type="catalytic activity">
    <reaction evidence="1">
        <text>S-ubiquitinyl-[E2 ubiquitin-conjugating enzyme]-L-cysteine + [acceptor protein]-L-lysine = [E2 ubiquitin-conjugating enzyme]-L-cysteine + N(6)-ubiquitinyl-[acceptor protein]-L-lysine.</text>
        <dbReference type="EC" id="2.3.2.27"/>
    </reaction>
</comment>
<dbReference type="SMART" id="SM00744">
    <property type="entry name" value="RINGv"/>
    <property type="match status" value="1"/>
</dbReference>
<dbReference type="GO" id="GO:0008270">
    <property type="term" value="F:zinc ion binding"/>
    <property type="evidence" value="ECO:0007669"/>
    <property type="project" value="UniProtKB-KW"/>
</dbReference>
<evidence type="ECO:0000256" key="8">
    <source>
        <dbReference type="ARBA" id="ARBA00022989"/>
    </source>
</evidence>
<dbReference type="Gene3D" id="3.30.40.10">
    <property type="entry name" value="Zinc/RING finger domain, C3HC4 (zinc finger)"/>
    <property type="match status" value="1"/>
</dbReference>
<comment type="caution">
    <text evidence="13">The sequence shown here is derived from an EMBL/GenBank/DDBJ whole genome shotgun (WGS) entry which is preliminary data.</text>
</comment>
<dbReference type="EC" id="2.3.2.27" evidence="3"/>
<evidence type="ECO:0000313" key="13">
    <source>
        <dbReference type="EMBL" id="ORZ17836.1"/>
    </source>
</evidence>
<dbReference type="InterPro" id="IPR046450">
    <property type="entry name" value="PA_dom_sf"/>
</dbReference>
<evidence type="ECO:0000256" key="11">
    <source>
        <dbReference type="SAM" id="Phobius"/>
    </source>
</evidence>
<feature type="transmembrane region" description="Helical" evidence="11">
    <location>
        <begin position="6"/>
        <end position="26"/>
    </location>
</feature>
<keyword evidence="5" id="KW-0479">Metal-binding</keyword>
<dbReference type="Pfam" id="PF02225">
    <property type="entry name" value="PA"/>
    <property type="match status" value="1"/>
</dbReference>
<dbReference type="EMBL" id="MCGE01000009">
    <property type="protein sequence ID" value="ORZ17836.1"/>
    <property type="molecule type" value="Genomic_DNA"/>
</dbReference>
<gene>
    <name evidence="13" type="ORF">BCR42DRAFT_350260</name>
</gene>
<comment type="subcellular location">
    <subcellularLocation>
        <location evidence="2">Membrane</location>
        <topology evidence="2">Single-pass membrane protein</topology>
    </subcellularLocation>
</comment>
<feature type="domain" description="RING-type" evidence="12">
    <location>
        <begin position="219"/>
        <end position="261"/>
    </location>
</feature>
<dbReference type="SUPFAM" id="SSF52025">
    <property type="entry name" value="PA domain"/>
    <property type="match status" value="1"/>
</dbReference>
<organism evidence="13 14">
    <name type="scientific">Absidia repens</name>
    <dbReference type="NCBI Taxonomy" id="90262"/>
    <lineage>
        <taxon>Eukaryota</taxon>
        <taxon>Fungi</taxon>
        <taxon>Fungi incertae sedis</taxon>
        <taxon>Mucoromycota</taxon>
        <taxon>Mucoromycotina</taxon>
        <taxon>Mucoromycetes</taxon>
        <taxon>Mucorales</taxon>
        <taxon>Cunninghamellaceae</taxon>
        <taxon>Absidia</taxon>
    </lineage>
</organism>
<dbReference type="STRING" id="90262.A0A1X2IJV5"/>
<evidence type="ECO:0000256" key="1">
    <source>
        <dbReference type="ARBA" id="ARBA00000900"/>
    </source>
</evidence>
<feature type="transmembrane region" description="Helical" evidence="11">
    <location>
        <begin position="163"/>
        <end position="182"/>
    </location>
</feature>
<keyword evidence="14" id="KW-1185">Reference proteome</keyword>
<dbReference type="SUPFAM" id="SSF57850">
    <property type="entry name" value="RING/U-box"/>
    <property type="match status" value="1"/>
</dbReference>
<proteinExistence type="predicted"/>
<dbReference type="AlphaFoldDB" id="A0A1X2IJV5"/>